<evidence type="ECO:0000313" key="7">
    <source>
        <dbReference type="Proteomes" id="UP000619761"/>
    </source>
</evidence>
<keyword evidence="2 4" id="KW-0413">Isomerase</keyword>
<evidence type="ECO:0000256" key="3">
    <source>
        <dbReference type="PROSITE-ProRule" id="PRU00182"/>
    </source>
</evidence>
<comment type="function">
    <text evidence="4">Responsible for synthesis of pseudouridine from uracil.</text>
</comment>
<sequence>MSDKLHVNDAATLLPFLNNKLQGWSRSKIKERLQNGCVSVNGTSITQHNHPLAAGDLVEVSASPKSTNNVSTHLEILYSDRDLIAINKPAGLLSVGNAKETQQHALALLRNQLSRRTQQVKLWPVHRIDRDTSGVLLFATSREMREAVMAKWDTAEKIYYAIVEGCPESAAGTIDQPLRLDDIEYRVHVGEHPDAKPAITHYKTERTSNGRSLLRVELETGRQHQIRAHLAWLGFPVVGDQRYGTAGNRMGLHALRLSVTKPGSRTPLTFEAPAPLDFMALMR</sequence>
<dbReference type="SUPFAM" id="SSF55174">
    <property type="entry name" value="Alpha-L RNA-binding motif"/>
    <property type="match status" value="1"/>
</dbReference>
<proteinExistence type="inferred from homology"/>
<organism evidence="6 7">
    <name type="scientific">Cellvibrio zantedeschiae</name>
    <dbReference type="NCBI Taxonomy" id="1237077"/>
    <lineage>
        <taxon>Bacteria</taxon>
        <taxon>Pseudomonadati</taxon>
        <taxon>Pseudomonadota</taxon>
        <taxon>Gammaproteobacteria</taxon>
        <taxon>Cellvibrionales</taxon>
        <taxon>Cellvibrionaceae</taxon>
        <taxon>Cellvibrio</taxon>
    </lineage>
</organism>
<comment type="caution">
    <text evidence="6">The sequence shown here is derived from an EMBL/GenBank/DDBJ whole genome shotgun (WGS) entry which is preliminary data.</text>
</comment>
<dbReference type="PROSITE" id="PS50889">
    <property type="entry name" value="S4"/>
    <property type="match status" value="1"/>
</dbReference>
<dbReference type="InterPro" id="IPR006225">
    <property type="entry name" value="PsdUridine_synth_RluC/D"/>
</dbReference>
<dbReference type="Proteomes" id="UP000619761">
    <property type="component" value="Unassembled WGS sequence"/>
</dbReference>
<comment type="similarity">
    <text evidence="1 4">Belongs to the pseudouridine synthase RluA family.</text>
</comment>
<evidence type="ECO:0000256" key="2">
    <source>
        <dbReference type="ARBA" id="ARBA00023235"/>
    </source>
</evidence>
<accession>A0ABQ3AXE3</accession>
<evidence type="ECO:0000259" key="5">
    <source>
        <dbReference type="Pfam" id="PF00849"/>
    </source>
</evidence>
<dbReference type="Pfam" id="PF00849">
    <property type="entry name" value="PseudoU_synth_2"/>
    <property type="match status" value="1"/>
</dbReference>
<reference evidence="7" key="1">
    <citation type="journal article" date="2019" name="Int. J. Syst. Evol. Microbiol.">
        <title>The Global Catalogue of Microorganisms (GCM) 10K type strain sequencing project: providing services to taxonomists for standard genome sequencing and annotation.</title>
        <authorList>
            <consortium name="The Broad Institute Genomics Platform"/>
            <consortium name="The Broad Institute Genome Sequencing Center for Infectious Disease"/>
            <person name="Wu L."/>
            <person name="Ma J."/>
        </authorList>
    </citation>
    <scope>NUCLEOTIDE SEQUENCE [LARGE SCALE GENOMIC DNA]</scope>
    <source>
        <strain evidence="7">KCTC 32239</strain>
    </source>
</reference>
<dbReference type="EC" id="5.4.99.-" evidence="4"/>
<dbReference type="EMBL" id="BMYZ01000001">
    <property type="protein sequence ID" value="GGY69631.1"/>
    <property type="molecule type" value="Genomic_DNA"/>
</dbReference>
<dbReference type="Gene3D" id="3.30.2350.10">
    <property type="entry name" value="Pseudouridine synthase"/>
    <property type="match status" value="1"/>
</dbReference>
<dbReference type="CDD" id="cd02869">
    <property type="entry name" value="PseudoU_synth_RluA_like"/>
    <property type="match status" value="1"/>
</dbReference>
<dbReference type="InterPro" id="IPR036986">
    <property type="entry name" value="S4_RNA-bd_sf"/>
</dbReference>
<keyword evidence="7" id="KW-1185">Reference proteome</keyword>
<dbReference type="RefSeq" id="WP_189416807.1">
    <property type="nucleotide sequence ID" value="NZ_BMYZ01000001.1"/>
</dbReference>
<dbReference type="InterPro" id="IPR006145">
    <property type="entry name" value="PsdUridine_synth_RsuA/RluA"/>
</dbReference>
<evidence type="ECO:0000256" key="1">
    <source>
        <dbReference type="ARBA" id="ARBA00010876"/>
    </source>
</evidence>
<comment type="catalytic activity">
    <reaction evidence="4">
        <text>a uridine in RNA = a pseudouridine in RNA</text>
        <dbReference type="Rhea" id="RHEA:48348"/>
        <dbReference type="Rhea" id="RHEA-COMP:12068"/>
        <dbReference type="Rhea" id="RHEA-COMP:12069"/>
        <dbReference type="ChEBI" id="CHEBI:65314"/>
        <dbReference type="ChEBI" id="CHEBI:65315"/>
    </reaction>
</comment>
<dbReference type="Gene3D" id="3.10.290.10">
    <property type="entry name" value="RNA-binding S4 domain"/>
    <property type="match status" value="1"/>
</dbReference>
<evidence type="ECO:0000313" key="6">
    <source>
        <dbReference type="EMBL" id="GGY69631.1"/>
    </source>
</evidence>
<protein>
    <recommendedName>
        <fullName evidence="4">Pseudouridine synthase</fullName>
        <ecNumber evidence="4">5.4.99.-</ecNumber>
    </recommendedName>
</protein>
<dbReference type="InterPro" id="IPR020103">
    <property type="entry name" value="PsdUridine_synth_cat_dom_sf"/>
</dbReference>
<dbReference type="PANTHER" id="PTHR21600">
    <property type="entry name" value="MITOCHONDRIAL RNA PSEUDOURIDINE SYNTHASE"/>
    <property type="match status" value="1"/>
</dbReference>
<feature type="domain" description="Pseudouridine synthase RsuA/RluA-like" evidence="5">
    <location>
        <begin position="82"/>
        <end position="231"/>
    </location>
</feature>
<name>A0ABQ3AXE3_9GAMM</name>
<evidence type="ECO:0000256" key="4">
    <source>
        <dbReference type="RuleBase" id="RU362028"/>
    </source>
</evidence>
<gene>
    <name evidence="6" type="ORF">GCM10011613_12470</name>
</gene>
<keyword evidence="3" id="KW-0694">RNA-binding</keyword>
<dbReference type="PROSITE" id="PS01129">
    <property type="entry name" value="PSI_RLU"/>
    <property type="match status" value="1"/>
</dbReference>
<dbReference type="NCBIfam" id="TIGR00005">
    <property type="entry name" value="rluA_subfam"/>
    <property type="match status" value="1"/>
</dbReference>
<dbReference type="CDD" id="cd00165">
    <property type="entry name" value="S4"/>
    <property type="match status" value="1"/>
</dbReference>
<dbReference type="SUPFAM" id="SSF55120">
    <property type="entry name" value="Pseudouridine synthase"/>
    <property type="match status" value="1"/>
</dbReference>
<dbReference type="InterPro" id="IPR006224">
    <property type="entry name" value="PsdUridine_synth_RluA-like_CS"/>
</dbReference>
<dbReference type="InterPro" id="IPR050188">
    <property type="entry name" value="RluA_PseudoU_synthase"/>
</dbReference>